<dbReference type="InterPro" id="IPR021255">
    <property type="entry name" value="DUF2807"/>
</dbReference>
<name>A0ABS7TNC4_9BACT</name>
<dbReference type="EMBL" id="JAIRAU010000008">
    <property type="protein sequence ID" value="MBZ5709725.1"/>
    <property type="molecule type" value="Genomic_DNA"/>
</dbReference>
<comment type="caution">
    <text evidence="2">The sequence shown here is derived from an EMBL/GenBank/DDBJ whole genome shotgun (WGS) entry which is preliminary data.</text>
</comment>
<dbReference type="RefSeq" id="WP_224191492.1">
    <property type="nucleotide sequence ID" value="NZ_JAIRAU010000008.1"/>
</dbReference>
<keyword evidence="3" id="KW-1185">Reference proteome</keyword>
<dbReference type="Pfam" id="PF10988">
    <property type="entry name" value="DUF2807"/>
    <property type="match status" value="1"/>
</dbReference>
<dbReference type="Gene3D" id="2.160.20.120">
    <property type="match status" value="1"/>
</dbReference>
<proteinExistence type="predicted"/>
<evidence type="ECO:0000313" key="2">
    <source>
        <dbReference type="EMBL" id="MBZ5709725.1"/>
    </source>
</evidence>
<organism evidence="2 3">
    <name type="scientific">Nannocystis pusilla</name>
    <dbReference type="NCBI Taxonomy" id="889268"/>
    <lineage>
        <taxon>Bacteria</taxon>
        <taxon>Pseudomonadati</taxon>
        <taxon>Myxococcota</taxon>
        <taxon>Polyangia</taxon>
        <taxon>Nannocystales</taxon>
        <taxon>Nannocystaceae</taxon>
        <taxon>Nannocystis</taxon>
    </lineage>
</organism>
<evidence type="ECO:0000313" key="3">
    <source>
        <dbReference type="Proteomes" id="UP001139031"/>
    </source>
</evidence>
<feature type="domain" description="Putative auto-transporter adhesin head GIN" evidence="1">
    <location>
        <begin position="34"/>
        <end position="195"/>
    </location>
</feature>
<gene>
    <name evidence="2" type="ORF">K7C98_10670</name>
</gene>
<accession>A0ABS7TNC4</accession>
<protein>
    <submittedName>
        <fullName evidence="2">DUF2807 domain-containing protein</fullName>
    </submittedName>
</protein>
<sequence length="220" mass="22987">MRRTIATLALLAGCELNGDGVPAEVVREVPPLHAIEVFDDFEVAVTVRPELDPEADVTLRVTGEANALDRLFTEVHGEGVLSIAVNPNLLTELKLKPTVTLEVPALRSVFASDRTVVRVIGASEALAIEAELKSTVEATELTAIAAEVVARDLGRVKLAGAGPEVRISVHDMAEVDASRLVAEAAHVNVEGASATVTVCTSAAPPEIVGEAAQVTVACEM</sequence>
<evidence type="ECO:0000259" key="1">
    <source>
        <dbReference type="Pfam" id="PF10988"/>
    </source>
</evidence>
<reference evidence="2" key="1">
    <citation type="submission" date="2021-08" db="EMBL/GenBank/DDBJ databases">
        <authorList>
            <person name="Stevens D.C."/>
        </authorList>
    </citation>
    <scope>NUCLEOTIDE SEQUENCE</scope>
    <source>
        <strain evidence="2">DSM 53165</strain>
    </source>
</reference>
<dbReference type="Proteomes" id="UP001139031">
    <property type="component" value="Unassembled WGS sequence"/>
</dbReference>